<organism evidence="3 4">
    <name type="scientific">Kitasatospora saccharophila</name>
    <dbReference type="NCBI Taxonomy" id="407973"/>
    <lineage>
        <taxon>Bacteria</taxon>
        <taxon>Bacillati</taxon>
        <taxon>Actinomycetota</taxon>
        <taxon>Actinomycetes</taxon>
        <taxon>Kitasatosporales</taxon>
        <taxon>Streptomycetaceae</taxon>
        <taxon>Kitasatospora</taxon>
    </lineage>
</organism>
<keyword evidence="1" id="KW-0812">Transmembrane</keyword>
<reference evidence="4" key="1">
    <citation type="journal article" date="2019" name="Int. J. Syst. Evol. Microbiol.">
        <title>The Global Catalogue of Microorganisms (GCM) 10K type strain sequencing project: providing services to taxonomists for standard genome sequencing and annotation.</title>
        <authorList>
            <consortium name="The Broad Institute Genomics Platform"/>
            <consortium name="The Broad Institute Genome Sequencing Center for Infectious Disease"/>
            <person name="Wu L."/>
            <person name="Ma J."/>
        </authorList>
    </citation>
    <scope>NUCLEOTIDE SEQUENCE [LARGE SCALE GENOMIC DNA]</scope>
    <source>
        <strain evidence="4">JCM 14559</strain>
    </source>
</reference>
<feature type="transmembrane region" description="Helical" evidence="1">
    <location>
        <begin position="136"/>
        <end position="156"/>
    </location>
</feature>
<gene>
    <name evidence="3" type="ORF">GCM10009759_79500</name>
</gene>
<comment type="caution">
    <text evidence="3">The sequence shown here is derived from an EMBL/GenBank/DDBJ whole genome shotgun (WGS) entry which is preliminary data.</text>
</comment>
<evidence type="ECO:0000313" key="3">
    <source>
        <dbReference type="EMBL" id="GAA2127059.1"/>
    </source>
</evidence>
<dbReference type="EMBL" id="BAAANS010000135">
    <property type="protein sequence ID" value="GAA2127059.1"/>
    <property type="molecule type" value="Genomic_DNA"/>
</dbReference>
<dbReference type="Pfam" id="PF04892">
    <property type="entry name" value="VanZ"/>
    <property type="match status" value="1"/>
</dbReference>
<keyword evidence="4" id="KW-1185">Reference proteome</keyword>
<dbReference type="InterPro" id="IPR006976">
    <property type="entry name" value="VanZ-like"/>
</dbReference>
<proteinExistence type="predicted"/>
<evidence type="ECO:0000313" key="4">
    <source>
        <dbReference type="Proteomes" id="UP001500897"/>
    </source>
</evidence>
<keyword evidence="1" id="KW-0472">Membrane</keyword>
<feature type="transmembrane region" description="Helical" evidence="1">
    <location>
        <begin position="168"/>
        <end position="194"/>
    </location>
</feature>
<accession>A0ABP5K7P8</accession>
<evidence type="ECO:0000256" key="1">
    <source>
        <dbReference type="SAM" id="Phobius"/>
    </source>
</evidence>
<dbReference type="RefSeq" id="WP_344559668.1">
    <property type="nucleotide sequence ID" value="NZ_BAAANS010000135.1"/>
</dbReference>
<feature type="domain" description="VanZ-like" evidence="2">
    <location>
        <begin position="82"/>
        <end position="153"/>
    </location>
</feature>
<evidence type="ECO:0000259" key="2">
    <source>
        <dbReference type="Pfam" id="PF04892"/>
    </source>
</evidence>
<dbReference type="Proteomes" id="UP001500897">
    <property type="component" value="Unassembled WGS sequence"/>
</dbReference>
<protein>
    <recommendedName>
        <fullName evidence="2">VanZ-like domain-containing protein</fullName>
    </recommendedName>
</protein>
<feature type="transmembrane region" description="Helical" evidence="1">
    <location>
        <begin position="6"/>
        <end position="28"/>
    </location>
</feature>
<name>A0ABP5K7P8_9ACTN</name>
<sequence>MIEAIFNSVPALLPVLAALGLLFGTVAFRQARRHQHPPAVPVLWALSLAGELTATLTPGGGSSDSLSCSIGAGVWGTAVSEQGLMNIALYVPLALFGTITFRRPLTVLAASAALSASTEVLQTMMGLGRACDGADFVDNVCGALIGTVAAVIWLWLRRRKPQFGRKDTLHSFAVAGTGFAVVTAAIWMFIPLYYDEAGFGTSSSDDGGISASRRIAVKLFGPDAQVETTQMGVNPESSSQRFLDVTTDRGQFRIEWPNERLLLSASANSQVDRGSLTQEQVLKAGSEFATTWFSDLTTTATRTIAPTDSAGDAYMLTYRRYNSDGVLMPMRLDITVSTSGRIMASSARWDADPQLPHPVVGADAAKAKAVSTVPGSRADTTFLLAKQIDGQWKPCWAVNLIKQGEAQRSGTVDFVDAITGQSVAHQG</sequence>
<keyword evidence="1" id="KW-1133">Transmembrane helix</keyword>